<dbReference type="InterPro" id="IPR050275">
    <property type="entry name" value="PGM_Phosphatase"/>
</dbReference>
<dbReference type="RefSeq" id="WP_193495411.1">
    <property type="nucleotide sequence ID" value="NZ_CP063169.1"/>
</dbReference>
<keyword evidence="2" id="KW-1185">Reference proteome</keyword>
<dbReference type="PANTHER" id="PTHR48100">
    <property type="entry name" value="BROAD-SPECIFICITY PHOSPHATASE YOR283W-RELATED"/>
    <property type="match status" value="1"/>
</dbReference>
<dbReference type="EMBL" id="CP063169">
    <property type="protein sequence ID" value="QOR69198.1"/>
    <property type="molecule type" value="Genomic_DNA"/>
</dbReference>
<name>A0A7M1SNT6_9MICO</name>
<reference evidence="1 2" key="1">
    <citation type="submission" date="2020-10" db="EMBL/GenBank/DDBJ databases">
        <title>Haloactinobacterium sp. RN3S43, a bacterium isolated from saline soil.</title>
        <authorList>
            <person name="Sun J.-Q."/>
        </authorList>
    </citation>
    <scope>NUCLEOTIDE SEQUENCE [LARGE SCALE GENOMIC DNA]</scope>
    <source>
        <strain evidence="1 2">RN3S43</strain>
    </source>
</reference>
<dbReference type="InterPro" id="IPR013078">
    <property type="entry name" value="His_Pase_superF_clade-1"/>
</dbReference>
<proteinExistence type="predicted"/>
<dbReference type="Proteomes" id="UP000593758">
    <property type="component" value="Chromosome"/>
</dbReference>
<dbReference type="SUPFAM" id="SSF53254">
    <property type="entry name" value="Phosphoglycerate mutase-like"/>
    <property type="match status" value="1"/>
</dbReference>
<gene>
    <name evidence="1" type="ORF">IM660_10730</name>
</gene>
<dbReference type="SMART" id="SM00855">
    <property type="entry name" value="PGAM"/>
    <property type="match status" value="1"/>
</dbReference>
<dbReference type="GO" id="GO:0016791">
    <property type="term" value="F:phosphatase activity"/>
    <property type="evidence" value="ECO:0007669"/>
    <property type="project" value="TreeGrafter"/>
</dbReference>
<dbReference type="AlphaFoldDB" id="A0A7M1SNT6"/>
<dbReference type="Pfam" id="PF00300">
    <property type="entry name" value="His_Phos_1"/>
    <property type="match status" value="1"/>
</dbReference>
<dbReference type="KEGG" id="halt:IM660_10730"/>
<sequence length="221" mass="23360">MSGAAAGSDAVTVVLVRHGETPLTPHGAYSGSGVPGPSLTDIGRRQAHAAARLTYRIGRSLFDDVPSPSALLTSPMVRTQETAAVVGERLGLAPTIEARARECDFGDWEGLRPADIDARWPGERALWHTDGTIPAPGGGESTAAVGVRTEEMLSDLYQQYAGSTVVVVAHAVSIRAMVGRALLAPPGAWWRFRLLPASTTVLRRQEDTFTQLLGVGLPGEE</sequence>
<dbReference type="GO" id="GO:0005737">
    <property type="term" value="C:cytoplasm"/>
    <property type="evidence" value="ECO:0007669"/>
    <property type="project" value="TreeGrafter"/>
</dbReference>
<dbReference type="CDD" id="cd07067">
    <property type="entry name" value="HP_PGM_like"/>
    <property type="match status" value="1"/>
</dbReference>
<protein>
    <submittedName>
        <fullName evidence="1">Histidine phosphatase family protein</fullName>
    </submittedName>
</protein>
<organism evidence="1 2">
    <name type="scientific">Ruania alkalisoli</name>
    <dbReference type="NCBI Taxonomy" id="2779775"/>
    <lineage>
        <taxon>Bacteria</taxon>
        <taxon>Bacillati</taxon>
        <taxon>Actinomycetota</taxon>
        <taxon>Actinomycetes</taxon>
        <taxon>Micrococcales</taxon>
        <taxon>Ruaniaceae</taxon>
        <taxon>Ruania</taxon>
    </lineage>
</organism>
<dbReference type="PANTHER" id="PTHR48100:SF62">
    <property type="entry name" value="GLUCOSYL-3-PHOSPHOGLYCERATE PHOSPHATASE"/>
    <property type="match status" value="1"/>
</dbReference>
<evidence type="ECO:0000313" key="1">
    <source>
        <dbReference type="EMBL" id="QOR69198.1"/>
    </source>
</evidence>
<accession>A0A7M1SNT6</accession>
<dbReference type="InterPro" id="IPR029033">
    <property type="entry name" value="His_PPase_superfam"/>
</dbReference>
<evidence type="ECO:0000313" key="2">
    <source>
        <dbReference type="Proteomes" id="UP000593758"/>
    </source>
</evidence>
<dbReference type="Gene3D" id="3.40.50.1240">
    <property type="entry name" value="Phosphoglycerate mutase-like"/>
    <property type="match status" value="1"/>
</dbReference>